<protein>
    <submittedName>
        <fullName evidence="2">TetR/AcrR family transcriptional regulator</fullName>
    </submittedName>
</protein>
<dbReference type="InterPro" id="IPR023772">
    <property type="entry name" value="DNA-bd_HTH_TetR-type_CS"/>
</dbReference>
<name>A0A0J6BNS1_BREBE</name>
<sequence>MSENSLPTPVLTKKGQETRKKILDAAEHVFGELGYYDASIVLITQHAQVSQGTFYNYFESKKAIYDELIRQLSRELRSTIKEAIMGATTQEENLRLGFLAFFRWIKHHRNMYSIIQQAALVDQELYRWYYAKLAAGYVRSLKNAMNEGAFREMDHETLAYCLMSIGQFIGMRWVYWENEDVPEEVLETAMSMIMKGIAAKP</sequence>
<dbReference type="SUPFAM" id="SSF46689">
    <property type="entry name" value="Homeodomain-like"/>
    <property type="match status" value="1"/>
</dbReference>
<dbReference type="Gene3D" id="1.10.357.10">
    <property type="entry name" value="Tetracycline Repressor, domain 2"/>
    <property type="match status" value="1"/>
</dbReference>
<dbReference type="AlphaFoldDB" id="A0A0J6BNS1"/>
<keyword evidence="1" id="KW-0238">DNA-binding</keyword>
<dbReference type="RefSeq" id="WP_017248223.1">
    <property type="nucleotide sequence ID" value="NZ_CP030117.1"/>
</dbReference>
<dbReference type="InterPro" id="IPR001647">
    <property type="entry name" value="HTH_TetR"/>
</dbReference>
<dbReference type="InterPro" id="IPR050624">
    <property type="entry name" value="HTH-type_Tx_Regulator"/>
</dbReference>
<gene>
    <name evidence="2" type="ORF">AB432_013660</name>
</gene>
<evidence type="ECO:0000313" key="2">
    <source>
        <dbReference type="EMBL" id="AWX56028.1"/>
    </source>
</evidence>
<dbReference type="Pfam" id="PF00440">
    <property type="entry name" value="TetR_N"/>
    <property type="match status" value="1"/>
</dbReference>
<evidence type="ECO:0000313" key="3">
    <source>
        <dbReference type="Proteomes" id="UP000036061"/>
    </source>
</evidence>
<reference evidence="2 3" key="1">
    <citation type="journal article" date="2015" name="Genome Announc.">
        <title>Draft Genome Sequence of Brevibacillus brevis DZQ7, a Plant Growth-Promoting Rhizobacterium with Broad-Spectrum Antimicrobial Activity.</title>
        <authorList>
            <person name="Hou Q."/>
            <person name="Wang C."/>
            <person name="Hou X."/>
            <person name="Xia Z."/>
            <person name="Ye J."/>
            <person name="Liu K."/>
            <person name="Liu H."/>
            <person name="Wang J."/>
            <person name="Guo H."/>
            <person name="Yu X."/>
            <person name="Yang Y."/>
            <person name="Du B."/>
            <person name="Ding Y."/>
        </authorList>
    </citation>
    <scope>NUCLEOTIDE SEQUENCE [LARGE SCALE GENOMIC DNA]</scope>
    <source>
        <strain evidence="2 3">DZQ7</strain>
    </source>
</reference>
<dbReference type="PANTHER" id="PTHR43479">
    <property type="entry name" value="ACREF/ENVCD OPERON REPRESSOR-RELATED"/>
    <property type="match status" value="1"/>
</dbReference>
<dbReference type="InterPro" id="IPR009057">
    <property type="entry name" value="Homeodomain-like_sf"/>
</dbReference>
<dbReference type="PROSITE" id="PS50977">
    <property type="entry name" value="HTH_TETR_2"/>
    <property type="match status" value="1"/>
</dbReference>
<dbReference type="InterPro" id="IPR036271">
    <property type="entry name" value="Tet_transcr_reg_TetR-rel_C_sf"/>
</dbReference>
<dbReference type="PANTHER" id="PTHR43479:SF11">
    <property type="entry name" value="ACREF_ENVCD OPERON REPRESSOR-RELATED"/>
    <property type="match status" value="1"/>
</dbReference>
<dbReference type="SUPFAM" id="SSF48498">
    <property type="entry name" value="Tetracyclin repressor-like, C-terminal domain"/>
    <property type="match status" value="1"/>
</dbReference>
<dbReference type="PROSITE" id="PS01081">
    <property type="entry name" value="HTH_TETR_1"/>
    <property type="match status" value="1"/>
</dbReference>
<accession>A0A0J6BNS1</accession>
<organism evidence="2 3">
    <name type="scientific">Brevibacillus brevis</name>
    <name type="common">Bacillus brevis</name>
    <dbReference type="NCBI Taxonomy" id="1393"/>
    <lineage>
        <taxon>Bacteria</taxon>
        <taxon>Bacillati</taxon>
        <taxon>Bacillota</taxon>
        <taxon>Bacilli</taxon>
        <taxon>Bacillales</taxon>
        <taxon>Paenibacillaceae</taxon>
        <taxon>Brevibacillus</taxon>
    </lineage>
</organism>
<dbReference type="EMBL" id="CP030117">
    <property type="protein sequence ID" value="AWX56028.1"/>
    <property type="molecule type" value="Genomic_DNA"/>
</dbReference>
<proteinExistence type="predicted"/>
<dbReference type="Proteomes" id="UP000036061">
    <property type="component" value="Chromosome"/>
</dbReference>
<dbReference type="GO" id="GO:0003677">
    <property type="term" value="F:DNA binding"/>
    <property type="evidence" value="ECO:0007669"/>
    <property type="project" value="UniProtKB-UniRule"/>
</dbReference>
<dbReference type="eggNOG" id="COG1309">
    <property type="taxonomic scope" value="Bacteria"/>
</dbReference>
<evidence type="ECO:0000256" key="1">
    <source>
        <dbReference type="ARBA" id="ARBA00023125"/>
    </source>
</evidence>
<dbReference type="PRINTS" id="PR00455">
    <property type="entry name" value="HTHTETR"/>
</dbReference>